<organism evidence="2">
    <name type="scientific">Drosophila melanogaster</name>
    <name type="common">Fruit fly</name>
    <dbReference type="NCBI Taxonomy" id="7227"/>
    <lineage>
        <taxon>Eukaryota</taxon>
        <taxon>Metazoa</taxon>
        <taxon>Ecdysozoa</taxon>
        <taxon>Arthropoda</taxon>
        <taxon>Hexapoda</taxon>
        <taxon>Insecta</taxon>
        <taxon>Pterygota</taxon>
        <taxon>Neoptera</taxon>
        <taxon>Endopterygota</taxon>
        <taxon>Diptera</taxon>
        <taxon>Brachycera</taxon>
        <taxon>Muscomorpha</taxon>
        <taxon>Ephydroidea</taxon>
        <taxon>Drosophilidae</taxon>
        <taxon>Drosophila</taxon>
        <taxon>Sophophora</taxon>
    </lineage>
</organism>
<dbReference type="IntAct" id="Q9VL54">
    <property type="interactions" value="1"/>
</dbReference>
<dbReference type="AlphaFoldDB" id="Q9VL54"/>
<feature type="signal peptide" evidence="1">
    <location>
        <begin position="1"/>
        <end position="26"/>
    </location>
</feature>
<reference evidence="2" key="1">
    <citation type="submission" date="2001-12" db="EMBL/GenBank/DDBJ databases">
        <authorList>
            <person name="Stapleton M."/>
            <person name="Brokstein P."/>
            <person name="Hong L."/>
            <person name="Agbayani A."/>
            <person name="Carlson J."/>
            <person name="Champe M."/>
            <person name="Chavez C."/>
            <person name="Dorsett V."/>
            <person name="Farfan D."/>
            <person name="Frise E."/>
            <person name="George R."/>
            <person name="Gonzalez M."/>
            <person name="Guarin H."/>
            <person name="Li P."/>
            <person name="Liao G."/>
            <person name="Miranda A."/>
            <person name="Mungall C.J."/>
            <person name="Nunoo J."/>
            <person name="Pacleb J."/>
            <person name="Paragas V."/>
            <person name="Park S."/>
            <person name="Phouanenavong S."/>
            <person name="Wan K."/>
            <person name="Yu C."/>
            <person name="Lewis S.E."/>
            <person name="Rubin G.M."/>
            <person name="Celniker S."/>
        </authorList>
    </citation>
    <scope>NUCLEOTIDE SEQUENCE</scope>
    <source>
        <strain evidence="2">Berkeley</strain>
    </source>
</reference>
<evidence type="ECO:0000256" key="1">
    <source>
        <dbReference type="SAM" id="SignalP"/>
    </source>
</evidence>
<gene>
    <name evidence="2" type="ORF">CG13130</name>
</gene>
<protein>
    <submittedName>
        <fullName evidence="2">GH26896p</fullName>
    </submittedName>
</protein>
<sequence>MMMMMMVATMRMRMMMMMMGNTGSWAWEQLSLKAFPFFDTLMKCKIICPNGQKLSLDELGMPLLWLTRCIKIKLISIPGPSHWNSPRENYSYDIVAIIVSIYKIIHILFPNISIIR</sequence>
<evidence type="ECO:0000313" key="2">
    <source>
        <dbReference type="EMBL" id="AAL39367.1"/>
    </source>
</evidence>
<accession>Q8T0J4</accession>
<proteinExistence type="evidence at transcript level"/>
<dbReference type="UCSC" id="CG13130-RA">
    <property type="organism name" value="d. melanogaster"/>
</dbReference>
<name>Q9VL54_DROME</name>
<dbReference type="PhylomeDB" id="Q9VL54"/>
<accession>Q9VL54</accession>
<dbReference type="EMBL" id="AY069222">
    <property type="protein sequence ID" value="AAL39367.1"/>
    <property type="molecule type" value="mRNA"/>
</dbReference>
<feature type="chain" id="PRO_5004338358" evidence="1">
    <location>
        <begin position="27"/>
        <end position="116"/>
    </location>
</feature>
<keyword evidence="1" id="KW-0732">Signal</keyword>